<evidence type="ECO:0000313" key="2">
    <source>
        <dbReference type="Proteomes" id="UP000790377"/>
    </source>
</evidence>
<dbReference type="EMBL" id="MU267629">
    <property type="protein sequence ID" value="KAH7913499.1"/>
    <property type="molecule type" value="Genomic_DNA"/>
</dbReference>
<protein>
    <submittedName>
        <fullName evidence="1">Uncharacterized protein</fullName>
    </submittedName>
</protein>
<reference evidence="1" key="1">
    <citation type="journal article" date="2021" name="New Phytol.">
        <title>Evolutionary innovations through gain and loss of genes in the ectomycorrhizal Boletales.</title>
        <authorList>
            <person name="Wu G."/>
            <person name="Miyauchi S."/>
            <person name="Morin E."/>
            <person name="Kuo A."/>
            <person name="Drula E."/>
            <person name="Varga T."/>
            <person name="Kohler A."/>
            <person name="Feng B."/>
            <person name="Cao Y."/>
            <person name="Lipzen A."/>
            <person name="Daum C."/>
            <person name="Hundley H."/>
            <person name="Pangilinan J."/>
            <person name="Johnson J."/>
            <person name="Barry K."/>
            <person name="LaButti K."/>
            <person name="Ng V."/>
            <person name="Ahrendt S."/>
            <person name="Min B."/>
            <person name="Choi I.G."/>
            <person name="Park H."/>
            <person name="Plett J.M."/>
            <person name="Magnuson J."/>
            <person name="Spatafora J.W."/>
            <person name="Nagy L.G."/>
            <person name="Henrissat B."/>
            <person name="Grigoriev I.V."/>
            <person name="Yang Z.L."/>
            <person name="Xu J."/>
            <person name="Martin F.M."/>
        </authorList>
    </citation>
    <scope>NUCLEOTIDE SEQUENCE</scope>
    <source>
        <strain evidence="1">ATCC 28755</strain>
    </source>
</reference>
<proteinExistence type="predicted"/>
<keyword evidence="2" id="KW-1185">Reference proteome</keyword>
<gene>
    <name evidence="1" type="ORF">BJ138DRAFT_1124288</name>
</gene>
<comment type="caution">
    <text evidence="1">The sequence shown here is derived from an EMBL/GenBank/DDBJ whole genome shotgun (WGS) entry which is preliminary data.</text>
</comment>
<name>A0ACB8AK01_9AGAM</name>
<dbReference type="Proteomes" id="UP000790377">
    <property type="component" value="Unassembled WGS sequence"/>
</dbReference>
<accession>A0ACB8AK01</accession>
<sequence>MRTLANSRMTVFSIGTLCAVVVLACPLQTGNPYAFTISRVRFDFMMYFITLIVYARGSARRGKSAWKLPVKELSAIMDSKPNQPTAIPSTWNNGHPYPYMRRLGTSPQIGSECCTFESLFLTAYGSPYPMQPHPYYAGTPYPGYPLPAPNMFPVQPTPQPGTPSAPPQIDTEAVQNGDVPPNP</sequence>
<organism evidence="1 2">
    <name type="scientific">Hygrophoropsis aurantiaca</name>
    <dbReference type="NCBI Taxonomy" id="72124"/>
    <lineage>
        <taxon>Eukaryota</taxon>
        <taxon>Fungi</taxon>
        <taxon>Dikarya</taxon>
        <taxon>Basidiomycota</taxon>
        <taxon>Agaricomycotina</taxon>
        <taxon>Agaricomycetes</taxon>
        <taxon>Agaricomycetidae</taxon>
        <taxon>Boletales</taxon>
        <taxon>Coniophorineae</taxon>
        <taxon>Hygrophoropsidaceae</taxon>
        <taxon>Hygrophoropsis</taxon>
    </lineage>
</organism>
<evidence type="ECO:0000313" key="1">
    <source>
        <dbReference type="EMBL" id="KAH7913499.1"/>
    </source>
</evidence>